<evidence type="ECO:0000313" key="2">
    <source>
        <dbReference type="EMBL" id="APG79352.1"/>
    </source>
</evidence>
<dbReference type="EMBL" id="KX884862">
    <property type="protein sequence ID" value="APG79352.1"/>
    <property type="molecule type" value="Genomic_RNA"/>
</dbReference>
<feature type="transmembrane region" description="Helical" evidence="1">
    <location>
        <begin position="2241"/>
        <end position="2262"/>
    </location>
</feature>
<reference evidence="2" key="1">
    <citation type="journal article" date="2016" name="Nature">
        <title>Redefining the invertebrate RNA virosphere.</title>
        <authorList>
            <person name="Shi M."/>
            <person name="Lin X.D."/>
            <person name="Tian J.H."/>
            <person name="Chen L.J."/>
            <person name="Chen X."/>
            <person name="Li C.X."/>
            <person name="Qin X.C."/>
            <person name="Li J."/>
            <person name="Cao J.P."/>
            <person name="Eden J.S."/>
            <person name="Buchmann J."/>
            <person name="Wang W."/>
            <person name="Xu J."/>
            <person name="Holmes E.C."/>
            <person name="Zhang Y.Z."/>
        </authorList>
    </citation>
    <scope>NUCLEOTIDE SEQUENCE</scope>
    <source>
        <strain evidence="2">WLJQ104142</strain>
    </source>
</reference>
<name>A0A1L3KPQ8_9VIRU</name>
<keyword evidence="1" id="KW-1133">Transmembrane helix</keyword>
<sequence>MDYLLLLIIISAQTFVQSSGLDMVHSKGKGAVQVKDRIFIQGYADTSMYNVSGSGCDIEFSKDCRVAKTGNCKNVIPHCTKRDKSVKEVMSEEPGNKIPGVIYDHGLEGIIVCSTEGDLWIEEKILVHEGDCYTVSTGCNEDVEIHMDKGSINLKARPSMVLRKTYPACTETMRLCGLRTNCGSVIINEDGVITPIDSDCYDITQETIVVLEWDYASASSTIPMDAVEITADYCTEPEIWQPPTEGGSNDITAKPAGPYCIEITYVTGLSVTDACNVYEECVPVEKGQTELCGLTPCSIYHLYNTGQYLSSSSTATQAQVPLTGVIETQCEGKNSLSLQFGKEMGRCPINVHLGFTYINNAEYYGGHMLVETTRNFLTKGARDIEICTYDTPFDREQCWDMKYKEYTRLINPNRTEETSDTEVSKKGHSFNYTRSSCKADSASKTHKIKPTVDWNNINSCDTEVISSVDYYVLIRSLDDDDSNDYYFLGNTIYSLCGTYQLCVGDHCTTITEATWPTVEASTKTEIMTTTTTTEKPVLCNLDRAAVMHTYKGGEVTFNKTSECSTHVISNSSSYVLIESQDGDSSNDFYFKDVFNYTLCGDYMLCVSGECIHVYPETTTEQPTTVIYTTGLKPVELCSKLSADSNRITKPVIIVNMNMCELEVKWDSIYRLVSVEVGSTKRIAMMRDYIVVKQCGVITVCVDLTCGTWDTSGTCNIKMLYGDGDNTEEMDDNMCVVSGGKHVANGFLSDTGFTFNYFEKLNITNLGYPVDERLITFSKSLESCQLVIPSSGSVSFNSQSVSKKCNYIDRLSLCSQLTVSYCKYNDRGLYESLAGGTACYVNEVGACFEQLNEDIYTGMEGILIDVTGIDYDLYNSISGKVAVPTSTRCVYKFQNNYEQGPAVSYRREGGVEYLISNHELQCNNALNMKASLLLTLILLSLRSPILGLLALSHASVAMEQKALDLSGEVLVYSEFNKGAVDCYKKHHDCIFYLDNCYGNYVYFKTIDGNTHRLANYYDSCFKEIVTHDVTLPPYTTEASSSGEINTLSITIMALVAILIGFRHSSYTSALLILLSITNTEACAEWDDLLGSILNFKCEGQPIAGNFETHLQKRDVIASSTCQYFNGMNPYEIIRDGSVAYLLINYYDNYLMCSKSGDLQFDCGEYSCIIYISDQKLTLPANSKSKVAKAITKSTRAREIQKNGRAHTKLCLHFPEYCFESFKCEGGETCYEGEGLTVNYLNGLVQQSNTFNYDEGMCSYRNGYIKYLDNYDFHESDDFGTGYMMVKYLSDDDYSGYEVYYTNMEKSGMLFSKVFACTSGLKFERINNKVIVELKNIEYSDVCWANVKVRTYSFLKERNNKDACDVVSFATIECKQEMNMCRTLKFVDRLGNFINPYGRRRIQAEANEAFVRYLDTGLSGLNVRRASYMYDVSYNYNEEYRKDVISFTSYCTLILFVFLVIPWVKQIYISFKLLIVCRGIKFDTCGTYPRMYPMVVDGVIRMERGEYYLAMRKFTGVDVDTGVIYRGSPDSFGHRLAVGILQTNTFFKTLCFPLYILALVPWIVAYIISINFENLQNAGGIRLSSCYEQAKGNLENKRPSKYDRFSDKKNMDDGFKDKLDTLLLNYFSRLVRTNGLRNVLDKTGDKSIDRDMNALLDANRKAASNVVGASGRTRTKVKRVVARGNKVPVWIFMWISTSILSRASVSLECDHPIQDTTPLDTWSLTQLNNMPAMANHVSQTNFIADYTTTCRVVDGNAECMIESSFIFQMPTYEGAVQSITLQGDQGTTTGYLRIESSTMTYDTIYEYHTYPFDVRKGEEFNYRWRISDGQYKGYVKCIGRNPLAEEFMTMATQLYPPGLNTFSFCTKCCRGPHPNEGVKEAGGVVWHKCVVPAKESPVTIHQILDGRREIVVRIVFPGLDFDRLFTLDGSVEQICSEGQCLSVLSNNFLRELKGSRAAFFMQAGDEDPIQHIILGVPGPGTTGDDGLRFGVYGFPATGQVEYADRFMNHFTFSVDQTGCHYQGDNIVNVTYDNWSRVYHEYEAVRGCKGYGVFNGFVLRQEKFQVCAKGCYKWMTDMWEPGCYGREENIIEFDMMMPSMQLIEKGCGRESLTVKLDLSGDYTIDIDEVKLDVDKLSCSVSGYMAEIAGIDIIFTSEFSIVGTLPDVVATSPIILTGSKVVFPDNPSSKGYAQGGLTIYTIAFVDGKSLQCSGHLENPDDITTGGGSEDTEANTGNSYSLFDDLWGIFVIAAVIGAVILFVILLCSLTGRRSSIKIEKEQTEENIPMSEGTDDTGYAFNNPNFEDVDLNYPKDKLV</sequence>
<feature type="transmembrane region" description="Helical" evidence="1">
    <location>
        <begin position="1442"/>
        <end position="1462"/>
    </location>
</feature>
<evidence type="ECO:0000256" key="1">
    <source>
        <dbReference type="SAM" id="Phobius"/>
    </source>
</evidence>
<keyword evidence="1" id="KW-0472">Membrane</keyword>
<proteinExistence type="predicted"/>
<protein>
    <submittedName>
        <fullName evidence="2">Putative glycoprotein</fullName>
    </submittedName>
</protein>
<accession>A0A1L3KPQ8</accession>
<feature type="transmembrane region" description="Helical" evidence="1">
    <location>
        <begin position="1548"/>
        <end position="1566"/>
    </location>
</feature>
<organism evidence="2">
    <name type="scientific">Wenling crustacean virus 8</name>
    <dbReference type="NCBI Taxonomy" id="1923491"/>
    <lineage>
        <taxon>Viruses</taxon>
        <taxon>Riboviria</taxon>
    </lineage>
</organism>
<keyword evidence="1" id="KW-0812">Transmembrane</keyword>